<dbReference type="PANTHER" id="PTHR40275">
    <property type="entry name" value="SSL7038 PROTEIN"/>
    <property type="match status" value="1"/>
</dbReference>
<dbReference type="InterPro" id="IPR014057">
    <property type="entry name" value="HI1420"/>
</dbReference>
<name>A0ABW7M340_9PSED</name>
<dbReference type="RefSeq" id="WP_261742143.1">
    <property type="nucleotide sequence ID" value="NZ_CAVMKE010000002.1"/>
</dbReference>
<evidence type="ECO:0000313" key="1">
    <source>
        <dbReference type="EMBL" id="MFH6568305.1"/>
    </source>
</evidence>
<dbReference type="Proteomes" id="UP001609821">
    <property type="component" value="Unassembled WGS sequence"/>
</dbReference>
<sequence>MNRTNSHDESVIEMIRQDPEFAIEYLRIAIEELDEEGGQASFLTALRHVVEARGGMAQIAEKAGLSRESLYRALSPKGNPTLRTMRQVVHATEMTFASLTCPHEKAPSVQTDGALT</sequence>
<dbReference type="Gene3D" id="1.10.260.40">
    <property type="entry name" value="lambda repressor-like DNA-binding domains"/>
    <property type="match status" value="1"/>
</dbReference>
<reference evidence="1 2" key="1">
    <citation type="submission" date="2024-10" db="EMBL/GenBank/DDBJ databases">
        <title>Aeromonas and Pseudomonas from the Cagarras Archipelago, Rio de Janeiro, Brazil.</title>
        <authorList>
            <person name="Canellas A.L.B."/>
            <person name="Laport M.S."/>
        </authorList>
    </citation>
    <scope>NUCLEOTIDE SEQUENCE [LARGE SCALE GENOMIC DNA]</scope>
    <source>
        <strain evidence="1 2">CPF-4</strain>
    </source>
</reference>
<protein>
    <submittedName>
        <fullName evidence="1">Addiction module antidote protein</fullName>
    </submittedName>
</protein>
<organism evidence="1 2">
    <name type="scientific">Pseudomonas kulmbachensis</name>
    <dbReference type="NCBI Taxonomy" id="3043408"/>
    <lineage>
        <taxon>Bacteria</taxon>
        <taxon>Pseudomonadati</taxon>
        <taxon>Pseudomonadota</taxon>
        <taxon>Gammaproteobacteria</taxon>
        <taxon>Pseudomonadales</taxon>
        <taxon>Pseudomonadaceae</taxon>
        <taxon>Pseudomonas</taxon>
    </lineage>
</organism>
<dbReference type="EMBL" id="JBINXB010000040">
    <property type="protein sequence ID" value="MFH6568305.1"/>
    <property type="molecule type" value="Genomic_DNA"/>
</dbReference>
<accession>A0ABW7M340</accession>
<proteinExistence type="predicted"/>
<evidence type="ECO:0000313" key="2">
    <source>
        <dbReference type="Proteomes" id="UP001609821"/>
    </source>
</evidence>
<dbReference type="NCBIfam" id="TIGR02684">
    <property type="entry name" value="dnstrm_HI1420"/>
    <property type="match status" value="1"/>
</dbReference>
<dbReference type="SUPFAM" id="SSF47413">
    <property type="entry name" value="lambda repressor-like DNA-binding domains"/>
    <property type="match status" value="1"/>
</dbReference>
<dbReference type="PANTHER" id="PTHR40275:SF1">
    <property type="entry name" value="SSL7038 PROTEIN"/>
    <property type="match status" value="1"/>
</dbReference>
<gene>
    <name evidence="1" type="ORF">ACHMWK_20295</name>
</gene>
<comment type="caution">
    <text evidence="1">The sequence shown here is derived from an EMBL/GenBank/DDBJ whole genome shotgun (WGS) entry which is preliminary data.</text>
</comment>
<dbReference type="InterPro" id="IPR010982">
    <property type="entry name" value="Lambda_DNA-bd_dom_sf"/>
</dbReference>
<keyword evidence="2" id="KW-1185">Reference proteome</keyword>
<dbReference type="Pfam" id="PF21716">
    <property type="entry name" value="dnstrm_HI1420"/>
    <property type="match status" value="1"/>
</dbReference>